<reference evidence="1 2" key="1">
    <citation type="submission" date="2008-07" db="EMBL/GenBank/DDBJ databases">
        <authorList>
            <person name="El-Sayed N."/>
            <person name="Caler E."/>
            <person name="Inman J."/>
            <person name="Amedeo P."/>
            <person name="Hass B."/>
            <person name="Wortman J."/>
        </authorList>
    </citation>
    <scope>NUCLEOTIDE SEQUENCE [LARGE SCALE GENOMIC DNA]</scope>
    <source>
        <strain evidence="2">ATCC 50983 / TXsc</strain>
    </source>
</reference>
<dbReference type="AlphaFoldDB" id="C5KSQ5"/>
<dbReference type="OrthoDB" id="1470350at2759"/>
<organism evidence="2">
    <name type="scientific">Perkinsus marinus (strain ATCC 50983 / TXsc)</name>
    <dbReference type="NCBI Taxonomy" id="423536"/>
    <lineage>
        <taxon>Eukaryota</taxon>
        <taxon>Sar</taxon>
        <taxon>Alveolata</taxon>
        <taxon>Perkinsozoa</taxon>
        <taxon>Perkinsea</taxon>
        <taxon>Perkinsida</taxon>
        <taxon>Perkinsidae</taxon>
        <taxon>Perkinsus</taxon>
    </lineage>
</organism>
<feature type="non-terminal residue" evidence="1">
    <location>
        <position position="92"/>
    </location>
</feature>
<name>C5KSQ5_PERM5</name>
<proteinExistence type="predicted"/>
<evidence type="ECO:0000313" key="2">
    <source>
        <dbReference type="Proteomes" id="UP000007800"/>
    </source>
</evidence>
<evidence type="ECO:0000313" key="1">
    <source>
        <dbReference type="EMBL" id="EER12498.1"/>
    </source>
</evidence>
<sequence length="92" mass="9950">MLSTLSGGINPPELISIVRRYAPRAVGGGAVLLASLFVAKFIDTLIKSIKPVPFLGPKGVPFFGMALQLDQEKALACMRVWITQYGKTIGFR</sequence>
<dbReference type="GeneID" id="9057868"/>
<gene>
    <name evidence="1" type="ORF">Pmar_PMAR028338</name>
</gene>
<dbReference type="Proteomes" id="UP000007800">
    <property type="component" value="Unassembled WGS sequence"/>
</dbReference>
<protein>
    <submittedName>
        <fullName evidence="1">Uncharacterized protein</fullName>
    </submittedName>
</protein>
<accession>C5KSQ5</accession>
<dbReference type="InParanoid" id="C5KSQ5"/>
<keyword evidence="2" id="KW-1185">Reference proteome</keyword>
<dbReference type="EMBL" id="GG676104">
    <property type="protein sequence ID" value="EER12498.1"/>
    <property type="molecule type" value="Genomic_DNA"/>
</dbReference>
<dbReference type="RefSeq" id="XP_002780703.1">
    <property type="nucleotide sequence ID" value="XM_002780657.1"/>
</dbReference>